<sequence length="174" mass="20004">MIWKSHFKSKLKSGDWNLQTAEIWSIALADMGWSEVAHTAAERKSLQLEWPPSSAKEFHKLAIFVLFDDVYRAHRQAIQGVFKSGVAYETTKRLGGHYELVRMDEKTSFSRWQIVYTQVCGEAIKGAVFTQPISRQIEQKQETQNIISAEMQNKINRFLTTFGKKKHGQQGVKV</sequence>
<dbReference type="Proteomes" id="UP000280228">
    <property type="component" value="Chromosome"/>
</dbReference>
<evidence type="ECO:0000313" key="1">
    <source>
        <dbReference type="EMBL" id="AZQ93430.1"/>
    </source>
</evidence>
<evidence type="ECO:0000313" key="3">
    <source>
        <dbReference type="Proteomes" id="UP000280228"/>
    </source>
</evidence>
<dbReference type="AlphaFoldDB" id="A0A3Q9GHK9"/>
<proteinExistence type="predicted"/>
<reference evidence="1 3" key="1">
    <citation type="submission" date="2018-12" db="EMBL/GenBank/DDBJ databases">
        <title>Persistence of Moraxella catarrhalis in Chronic Obstructive Pulmonary Disease and Regulation of the Hag/MID Adhesin.</title>
        <authorList>
            <person name="Murphy T."/>
            <person name="Zhao X."/>
            <person name="Vyas G."/>
            <person name="Aluvathingal J."/>
            <person name="Nadendla S."/>
            <person name="Tallon L."/>
            <person name="Tettelin H."/>
        </authorList>
    </citation>
    <scope>NUCLEOTIDE SEQUENCE [LARGE SCALE GENOMIC DNA]</scope>
    <source>
        <strain evidence="1 3">46P58B1</strain>
    </source>
</reference>
<organism evidence="1 3">
    <name type="scientific">Moraxella catarrhalis</name>
    <name type="common">Branhamella catarrhalis</name>
    <dbReference type="NCBI Taxonomy" id="480"/>
    <lineage>
        <taxon>Bacteria</taxon>
        <taxon>Pseudomonadati</taxon>
        <taxon>Pseudomonadota</taxon>
        <taxon>Gammaproteobacteria</taxon>
        <taxon>Moraxellales</taxon>
        <taxon>Moraxellaceae</taxon>
        <taxon>Moraxella</taxon>
    </lineage>
</organism>
<accession>A0A3Q9GHK9</accession>
<gene>
    <name evidence="2" type="ORF">EJK53_1564</name>
    <name evidence="1" type="ORF">EJK53_1638</name>
</gene>
<dbReference type="EMBL" id="CP034662">
    <property type="protein sequence ID" value="AZQ93430.1"/>
    <property type="molecule type" value="Genomic_DNA"/>
</dbReference>
<dbReference type="RefSeq" id="WP_152694982.1">
    <property type="nucleotide sequence ID" value="NZ_CP034662.1"/>
</dbReference>
<evidence type="ECO:0000313" key="2">
    <source>
        <dbReference type="EMBL" id="AZQ93510.1"/>
    </source>
</evidence>
<name>A0A3Q9GHK9_MORCA</name>
<dbReference type="EMBL" id="CP034662">
    <property type="protein sequence ID" value="AZQ93510.1"/>
    <property type="molecule type" value="Genomic_DNA"/>
</dbReference>
<protein>
    <submittedName>
        <fullName evidence="1">Uncharacterized protein</fullName>
    </submittedName>
</protein>